<feature type="transmembrane region" description="Helical" evidence="11">
    <location>
        <begin position="614"/>
        <end position="632"/>
    </location>
</feature>
<evidence type="ECO:0000256" key="2">
    <source>
        <dbReference type="ARBA" id="ARBA00010940"/>
    </source>
</evidence>
<dbReference type="InterPro" id="IPR046533">
    <property type="entry name" value="DUF6598"/>
</dbReference>
<evidence type="ECO:0000256" key="9">
    <source>
        <dbReference type="RuleBase" id="RU003796"/>
    </source>
</evidence>
<feature type="compositionally biased region" description="Acidic residues" evidence="10">
    <location>
        <begin position="159"/>
        <end position="175"/>
    </location>
</feature>
<evidence type="ECO:0000256" key="4">
    <source>
        <dbReference type="ARBA" id="ARBA00023015"/>
    </source>
</evidence>
<feature type="domain" description="E2F/DP family winged-helix DNA-binding" evidence="12">
    <location>
        <begin position="202"/>
        <end position="282"/>
    </location>
</feature>
<dbReference type="Proteomes" id="UP000324897">
    <property type="component" value="Chromosome 3"/>
</dbReference>
<dbReference type="PANTHER" id="PTHR12081">
    <property type="entry name" value="TRANSCRIPTION FACTOR E2F"/>
    <property type="match status" value="1"/>
</dbReference>
<feature type="domain" description="E2F/DP family winged-helix DNA-binding" evidence="12">
    <location>
        <begin position="57"/>
        <end position="122"/>
    </location>
</feature>
<sequence length="1089" mass="120070">MDAAAAAAGPSSSGSGAGAPPQPPPPGQLVAPQAAVPEAGGAGAGLARSCRHHAYSRKQKSLGLLCSNFVALYDREDVEAVGLDDAAKRLGVERRRIYDIVNVLESVGILVRRAKNRYAWLGFGGVPAALKELKERALKEMSGAAVSQPLEESSTANVSDDEDDDKLDDADEDAESEKLSQSVDNLSDKPDAAPCRLRSDHRKEKSLGLLTQNFVKLFLTMEVETISLDEAARLLLGEGHAESNMRTKVRRLYDIANVLSSLNLIEKTHQADTRKPAFRWLGQPKRKPENTATVPLPLARKTMPNKRAFGTDLTNIDYKRGKIDSVTENKGRLLQGGGNIVKAFERQLGQGSRTDFVYGPFHPAGAKKQETDHHAVREKEKKTIQDWENLAVSFRPQYQNQGEIGIAPGHNKRSFRSLCGSVENMLSTFSSQLYHLRPPTAPNPRSLSRCPTLLVSARRQETMTKEHAMLLSVFLLCKFLSKDLIIAAVTVYFIRGIVARSAALPPSVKRFLTKERNYKEVVSRTPLIHISSIKSWVVASIPRFFFCLWCAAKKHCLANNVSGISSHIQGIDMLSLGSFKTGAILLVFLRYTVGLTVIIIIMNWFQATQGEEPALLYVAHGVIGFVAAHCLWNEVKQLMGKVWYWNNMCGIKLKKFDGWVLHTTNRNGDGGDDATALLEDRSGGLEVGTSGMDDIRAPLEDPNGQDNSGAASDDSDHVIFYCQRVVQVLAIRANFPIIAINGYDGQQGRCIYARHEGEVQEEGMVDLVLIGPSDVLMADSPFILEVFYYTTTAGDEGSIVEGWDVDENREPEEYTEIICPGPGCELEITFLVIPYAIEANVEVRLKLKGLGSISHAVYGNIKASATGYGNKSVHLFSCERARSQFIPSGSTSILPLSPSVIALSYCLQPELHIEVDLTVITTCDSQGSQEEDKNLNFTLKFTRQIRSQEREFDDDQVEVNIIWDFKEMRTSKKSPKAIDIASKGFVCCLRSSTRDPVQARNFMVAGLPPVDCLPVQKTTGYGPTAATQRLRDRVGGDVGEFCSSLMPQCQSPAHHMFFDLVHPTQATYKALADQIFQSRMPKFVKWLNT</sequence>
<dbReference type="InterPro" id="IPR036390">
    <property type="entry name" value="WH_DNA-bd_sf"/>
</dbReference>
<dbReference type="AlphaFoldDB" id="A0A5J9TK91"/>
<keyword evidence="7 9" id="KW-0539">Nucleus</keyword>
<keyword evidence="11" id="KW-0812">Transmembrane</keyword>
<reference evidence="13 14" key="1">
    <citation type="journal article" date="2019" name="Sci. Rep.">
        <title>A high-quality genome of Eragrostis curvula grass provides insights into Poaceae evolution and supports new strategies to enhance forage quality.</title>
        <authorList>
            <person name="Carballo J."/>
            <person name="Santos B.A.C.M."/>
            <person name="Zappacosta D."/>
            <person name="Garbus I."/>
            <person name="Selva J.P."/>
            <person name="Gallo C.A."/>
            <person name="Diaz A."/>
            <person name="Albertini E."/>
            <person name="Caccamo M."/>
            <person name="Echenique V."/>
        </authorList>
    </citation>
    <scope>NUCLEOTIDE SEQUENCE [LARGE SCALE GENOMIC DNA]</scope>
    <source>
        <strain evidence="14">cv. Victoria</strain>
        <tissue evidence="13">Leaf</tissue>
    </source>
</reference>
<dbReference type="FunFam" id="1.10.10.10:FF:000295">
    <property type="entry name" value="E2F transcription factor-like E2FE"/>
    <property type="match status" value="1"/>
</dbReference>
<comment type="similarity">
    <text evidence="2 9">Belongs to the E2F/DP family.</text>
</comment>
<evidence type="ECO:0000256" key="3">
    <source>
        <dbReference type="ARBA" id="ARBA00022491"/>
    </source>
</evidence>
<organism evidence="13 14">
    <name type="scientific">Eragrostis curvula</name>
    <name type="common">weeping love grass</name>
    <dbReference type="NCBI Taxonomy" id="38414"/>
    <lineage>
        <taxon>Eukaryota</taxon>
        <taxon>Viridiplantae</taxon>
        <taxon>Streptophyta</taxon>
        <taxon>Embryophyta</taxon>
        <taxon>Tracheophyta</taxon>
        <taxon>Spermatophyta</taxon>
        <taxon>Magnoliopsida</taxon>
        <taxon>Liliopsida</taxon>
        <taxon>Poales</taxon>
        <taxon>Poaceae</taxon>
        <taxon>PACMAD clade</taxon>
        <taxon>Chloridoideae</taxon>
        <taxon>Eragrostideae</taxon>
        <taxon>Eragrostidinae</taxon>
        <taxon>Eragrostis</taxon>
    </lineage>
</organism>
<dbReference type="OrthoDB" id="5318at2759"/>
<evidence type="ECO:0000313" key="14">
    <source>
        <dbReference type="Proteomes" id="UP000324897"/>
    </source>
</evidence>
<evidence type="ECO:0000256" key="7">
    <source>
        <dbReference type="ARBA" id="ARBA00023242"/>
    </source>
</evidence>
<keyword evidence="6 9" id="KW-0804">Transcription</keyword>
<dbReference type="Gramene" id="TVU11846">
    <property type="protein sequence ID" value="TVU11846"/>
    <property type="gene ID" value="EJB05_45454"/>
</dbReference>
<evidence type="ECO:0000259" key="12">
    <source>
        <dbReference type="SMART" id="SM01372"/>
    </source>
</evidence>
<dbReference type="PANTHER" id="PTHR12081:SF75">
    <property type="entry name" value="OS06G0245900 PROTEIN"/>
    <property type="match status" value="1"/>
</dbReference>
<comment type="subcellular location">
    <subcellularLocation>
        <location evidence="1 9">Nucleus</location>
    </subcellularLocation>
</comment>
<keyword evidence="11" id="KW-0472">Membrane</keyword>
<keyword evidence="11" id="KW-1133">Transmembrane helix</keyword>
<dbReference type="GO" id="GO:0000981">
    <property type="term" value="F:DNA-binding transcription factor activity, RNA polymerase II-specific"/>
    <property type="evidence" value="ECO:0007669"/>
    <property type="project" value="TreeGrafter"/>
</dbReference>
<evidence type="ECO:0000256" key="11">
    <source>
        <dbReference type="SAM" id="Phobius"/>
    </source>
</evidence>
<feature type="compositionally biased region" description="Low complexity" evidence="10">
    <location>
        <begin position="1"/>
        <end position="14"/>
    </location>
</feature>
<dbReference type="Gene3D" id="3.40.50.1110">
    <property type="entry name" value="SGNH hydrolase"/>
    <property type="match status" value="1"/>
</dbReference>
<evidence type="ECO:0000256" key="5">
    <source>
        <dbReference type="ARBA" id="ARBA00023125"/>
    </source>
</evidence>
<feature type="transmembrane region" description="Helical" evidence="11">
    <location>
        <begin position="583"/>
        <end position="602"/>
    </location>
</feature>
<keyword evidence="14" id="KW-1185">Reference proteome</keyword>
<dbReference type="Pfam" id="PF02319">
    <property type="entry name" value="WHD_E2F_TDP"/>
    <property type="match status" value="2"/>
</dbReference>
<gene>
    <name evidence="13" type="ORF">EJB05_45454</name>
</gene>
<dbReference type="Pfam" id="PF20241">
    <property type="entry name" value="DUF6598"/>
    <property type="match status" value="1"/>
</dbReference>
<dbReference type="GO" id="GO:0090575">
    <property type="term" value="C:RNA polymerase II transcription regulator complex"/>
    <property type="evidence" value="ECO:0007669"/>
    <property type="project" value="TreeGrafter"/>
</dbReference>
<evidence type="ECO:0000313" key="13">
    <source>
        <dbReference type="EMBL" id="TVU11846.1"/>
    </source>
</evidence>
<dbReference type="InterPro" id="IPR036514">
    <property type="entry name" value="SGNH_hydro_sf"/>
</dbReference>
<feature type="region of interest" description="Disordered" evidence="10">
    <location>
        <begin position="142"/>
        <end position="199"/>
    </location>
</feature>
<keyword evidence="4 9" id="KW-0805">Transcription regulation</keyword>
<dbReference type="InterPro" id="IPR015633">
    <property type="entry name" value="E2F"/>
</dbReference>
<dbReference type="Gene3D" id="1.10.10.10">
    <property type="entry name" value="Winged helix-like DNA-binding domain superfamily/Winged helix DNA-binding domain"/>
    <property type="match status" value="2"/>
</dbReference>
<comment type="caution">
    <text evidence="13">The sequence shown here is derived from an EMBL/GenBank/DDBJ whole genome shotgun (WGS) entry which is preliminary data.</text>
</comment>
<keyword evidence="3" id="KW-0678">Repressor</keyword>
<dbReference type="InterPro" id="IPR036388">
    <property type="entry name" value="WH-like_DNA-bd_sf"/>
</dbReference>
<dbReference type="SUPFAM" id="SSF46785">
    <property type="entry name" value="Winged helix' DNA-binding domain"/>
    <property type="match status" value="2"/>
</dbReference>
<evidence type="ECO:0000256" key="10">
    <source>
        <dbReference type="SAM" id="MobiDB-lite"/>
    </source>
</evidence>
<proteinExistence type="inferred from homology"/>
<evidence type="ECO:0000256" key="1">
    <source>
        <dbReference type="ARBA" id="ARBA00004123"/>
    </source>
</evidence>
<feature type="non-terminal residue" evidence="13">
    <location>
        <position position="1089"/>
    </location>
</feature>
<keyword evidence="5 9" id="KW-0238">DNA-binding</keyword>
<dbReference type="FunFam" id="1.10.10.10:FF:000073">
    <property type="entry name" value="E2F transcription factor 8"/>
    <property type="match status" value="1"/>
</dbReference>
<dbReference type="GO" id="GO:0042500">
    <property type="term" value="F:aspartic endopeptidase activity, intramembrane cleaving"/>
    <property type="evidence" value="ECO:0007669"/>
    <property type="project" value="InterPro"/>
</dbReference>
<accession>A0A5J9TK91</accession>
<dbReference type="InterPro" id="IPR003316">
    <property type="entry name" value="E2F_WHTH_DNA-bd_dom"/>
</dbReference>
<evidence type="ECO:0000256" key="8">
    <source>
        <dbReference type="ARBA" id="ARBA00023306"/>
    </source>
</evidence>
<feature type="region of interest" description="Disordered" evidence="10">
    <location>
        <begin position="1"/>
        <end position="30"/>
    </location>
</feature>
<dbReference type="Pfam" id="PF04258">
    <property type="entry name" value="Peptidase_A22B"/>
    <property type="match status" value="1"/>
</dbReference>
<keyword evidence="8" id="KW-0131">Cell cycle</keyword>
<dbReference type="EMBL" id="RWGY01000039">
    <property type="protein sequence ID" value="TVU11846.1"/>
    <property type="molecule type" value="Genomic_DNA"/>
</dbReference>
<evidence type="ECO:0000256" key="6">
    <source>
        <dbReference type="ARBA" id="ARBA00023163"/>
    </source>
</evidence>
<dbReference type="GO" id="GO:0000978">
    <property type="term" value="F:RNA polymerase II cis-regulatory region sequence-specific DNA binding"/>
    <property type="evidence" value="ECO:0007669"/>
    <property type="project" value="InterPro"/>
</dbReference>
<feature type="compositionally biased region" description="Basic and acidic residues" evidence="10">
    <location>
        <begin position="186"/>
        <end position="199"/>
    </location>
</feature>
<dbReference type="GO" id="GO:0016020">
    <property type="term" value="C:membrane"/>
    <property type="evidence" value="ECO:0007669"/>
    <property type="project" value="InterPro"/>
</dbReference>
<protein>
    <recommendedName>
        <fullName evidence="12">E2F/DP family winged-helix DNA-binding domain-containing protein</fullName>
    </recommendedName>
</protein>
<dbReference type="SMART" id="SM01372">
    <property type="entry name" value="E2F_TDP"/>
    <property type="match status" value="2"/>
</dbReference>
<dbReference type="InterPro" id="IPR007369">
    <property type="entry name" value="Peptidase_A22B_SPP"/>
</dbReference>
<name>A0A5J9TK91_9POAL</name>